<evidence type="ECO:0000313" key="3">
    <source>
        <dbReference type="Proteomes" id="UP001059272"/>
    </source>
</evidence>
<dbReference type="Proteomes" id="UP001059272">
    <property type="component" value="Chromosome"/>
</dbReference>
<evidence type="ECO:0000313" key="2">
    <source>
        <dbReference type="EMBL" id="UVO08906.1"/>
    </source>
</evidence>
<reference evidence="1 4" key="2">
    <citation type="submission" date="2024-06" db="EMBL/GenBank/DDBJ databases">
        <title>Pangenomics to understand the prophage dynamics in the radiating lineages of P. brasiliense.</title>
        <authorList>
            <person name="Pardeshi L.A."/>
            <person name="Van Duivenbode I."/>
            <person name="Jonkheer E.M."/>
            <person name="Pel M.J.C."/>
            <person name="Kupczok A."/>
            <person name="De Ridder D."/>
            <person name="Smit S."/>
            <person name="Van Der Lee T.J."/>
        </authorList>
    </citation>
    <scope>NUCLEOTIDE SEQUENCE [LARGE SCALE GENOMIC DNA]</scope>
    <source>
        <strain evidence="1 4">PD 8607</strain>
    </source>
</reference>
<proteinExistence type="predicted"/>
<keyword evidence="4" id="KW-1185">Reference proteome</keyword>
<accession>A0AAE9NS39</accession>
<reference evidence="2" key="1">
    <citation type="submission" date="2021-12" db="EMBL/GenBank/DDBJ databases">
        <title>Genome sequence of novel Pectobacterium sp. causing blackleg.</title>
        <authorList>
            <person name="Wang J."/>
        </authorList>
    </citation>
    <scope>NUCLEOTIDE SEQUENCE</scope>
    <source>
        <strain evidence="2">BY21311</strain>
    </source>
</reference>
<sequence length="129" mass="14154">MSVKFSAAYYDSSAEEAVLTVGFADNADSPQHFLILQRAEEPDEQDKELGQDTYYVEIGNPDMAGYGGIDDVLVTTDKIIFTCSSATNWCKTIKMIEIGLTPKLGTIDDIEASLRQIFTDTPTNVSRSS</sequence>
<evidence type="ECO:0000313" key="4">
    <source>
        <dbReference type="Proteomes" id="UP001463408"/>
    </source>
</evidence>
<name>A0AAE9NS39_9GAMM</name>
<dbReference type="EMBL" id="JBEHEF010000027">
    <property type="protein sequence ID" value="MEQ9939545.1"/>
    <property type="molecule type" value="Genomic_DNA"/>
</dbReference>
<dbReference type="InterPro" id="IPR028962">
    <property type="entry name" value="Imm10"/>
</dbReference>
<dbReference type="Pfam" id="PF15588">
    <property type="entry name" value="Imm10"/>
    <property type="match status" value="1"/>
</dbReference>
<dbReference type="Proteomes" id="UP001463408">
    <property type="component" value="Unassembled WGS sequence"/>
</dbReference>
<dbReference type="AlphaFoldDB" id="A0AAE9NS39"/>
<protein>
    <submittedName>
        <fullName evidence="1">Imm10 family immunity protein</fullName>
    </submittedName>
</protein>
<organism evidence="2 3">
    <name type="scientific">Pectobacterium polonicum</name>
    <dbReference type="NCBI Taxonomy" id="2485124"/>
    <lineage>
        <taxon>Bacteria</taxon>
        <taxon>Pseudomonadati</taxon>
        <taxon>Pseudomonadota</taxon>
        <taxon>Gammaproteobacteria</taxon>
        <taxon>Enterobacterales</taxon>
        <taxon>Pectobacteriaceae</taxon>
        <taxon>Pectobacterium</taxon>
    </lineage>
</organism>
<dbReference type="RefSeq" id="WP_137741463.1">
    <property type="nucleotide sequence ID" value="NZ_CP090065.1"/>
</dbReference>
<dbReference type="EMBL" id="CP090065">
    <property type="protein sequence ID" value="UVO08906.1"/>
    <property type="molecule type" value="Genomic_DNA"/>
</dbReference>
<evidence type="ECO:0000313" key="1">
    <source>
        <dbReference type="EMBL" id="MEQ9939545.1"/>
    </source>
</evidence>
<gene>
    <name evidence="1" type="ORF">ABRQ07_18340</name>
    <name evidence="2" type="ORF">LW347_02620</name>
</gene>
<dbReference type="KEGG" id="ppoo:LW347_02620"/>